<organism evidence="5">
    <name type="scientific">Opuntia streptacantha</name>
    <name type="common">Prickly pear cactus</name>
    <name type="synonym">Opuntia cardona</name>
    <dbReference type="NCBI Taxonomy" id="393608"/>
    <lineage>
        <taxon>Eukaryota</taxon>
        <taxon>Viridiplantae</taxon>
        <taxon>Streptophyta</taxon>
        <taxon>Embryophyta</taxon>
        <taxon>Tracheophyta</taxon>
        <taxon>Spermatophyta</taxon>
        <taxon>Magnoliopsida</taxon>
        <taxon>eudicotyledons</taxon>
        <taxon>Gunneridae</taxon>
        <taxon>Pentapetalae</taxon>
        <taxon>Caryophyllales</taxon>
        <taxon>Cactineae</taxon>
        <taxon>Cactaceae</taxon>
        <taxon>Opuntioideae</taxon>
        <taxon>Opuntia</taxon>
    </lineage>
</organism>
<reference evidence="5" key="2">
    <citation type="submission" date="2020-07" db="EMBL/GenBank/DDBJ databases">
        <authorList>
            <person name="Vera ALvarez R."/>
            <person name="Arias-Moreno D.M."/>
            <person name="Jimenez-Jacinto V."/>
            <person name="Jimenez-Bremont J.F."/>
            <person name="Swaminathan K."/>
            <person name="Moose S.P."/>
            <person name="Guerrero-Gonzalez M.L."/>
            <person name="Marino-Ramirez L."/>
            <person name="Landsman D."/>
            <person name="Rodriguez-Kessler M."/>
            <person name="Delgado-Sanchez P."/>
        </authorList>
    </citation>
    <scope>NUCLEOTIDE SEQUENCE</scope>
    <source>
        <tissue evidence="5">Cladode</tissue>
    </source>
</reference>
<comment type="similarity">
    <text evidence="1">Belongs to the peptidase C48 family.</text>
</comment>
<evidence type="ECO:0000313" key="5">
    <source>
        <dbReference type="EMBL" id="MBA4635088.1"/>
    </source>
</evidence>
<protein>
    <recommendedName>
        <fullName evidence="4">Ubiquitin-like protease family profile domain-containing protein</fullName>
    </recommendedName>
</protein>
<dbReference type="AlphaFoldDB" id="A0A7C9DCL2"/>
<dbReference type="Pfam" id="PF02902">
    <property type="entry name" value="Peptidase_C48"/>
    <property type="match status" value="1"/>
</dbReference>
<dbReference type="GO" id="GO:0008234">
    <property type="term" value="F:cysteine-type peptidase activity"/>
    <property type="evidence" value="ECO:0007669"/>
    <property type="project" value="InterPro"/>
</dbReference>
<keyword evidence="2" id="KW-0645">Protease</keyword>
<evidence type="ECO:0000259" key="4">
    <source>
        <dbReference type="PROSITE" id="PS50600"/>
    </source>
</evidence>
<feature type="domain" description="Ubiquitin-like protease family profile" evidence="4">
    <location>
        <begin position="1"/>
        <end position="91"/>
    </location>
</feature>
<sequence>MPLLEERGGHWLLVCADCHLQRFVVYDSFAHPRDLYQESLIHHAIMSIALSMLRTSCFGSALTWDVVRPNCPQQGNGYDHGVFVMAFMDLISIRPNAWRFSHHNVRQFRDKCLVSLPRGRIANFPHTLTGFSPLQCLLQ</sequence>
<dbReference type="InterPro" id="IPR038765">
    <property type="entry name" value="Papain-like_cys_pep_sf"/>
</dbReference>
<reference evidence="5" key="1">
    <citation type="journal article" date="2013" name="J. Plant Res.">
        <title>Effect of fungi and light on seed germination of three Opuntia species from semiarid lands of central Mexico.</title>
        <authorList>
            <person name="Delgado-Sanchez P."/>
            <person name="Jimenez-Bremont J.F."/>
            <person name="Guerrero-Gonzalez Mde L."/>
            <person name="Flores J."/>
        </authorList>
    </citation>
    <scope>NUCLEOTIDE SEQUENCE</scope>
    <source>
        <tissue evidence="5">Cladode</tissue>
    </source>
</reference>
<dbReference type="InterPro" id="IPR003653">
    <property type="entry name" value="Peptidase_C48_C"/>
</dbReference>
<dbReference type="Gene3D" id="3.40.395.10">
    <property type="entry name" value="Adenoviral Proteinase, Chain A"/>
    <property type="match status" value="1"/>
</dbReference>
<keyword evidence="3" id="KW-0378">Hydrolase</keyword>
<evidence type="ECO:0000256" key="3">
    <source>
        <dbReference type="ARBA" id="ARBA00022801"/>
    </source>
</evidence>
<dbReference type="PROSITE" id="PS50600">
    <property type="entry name" value="ULP_PROTEASE"/>
    <property type="match status" value="1"/>
</dbReference>
<evidence type="ECO:0000256" key="1">
    <source>
        <dbReference type="ARBA" id="ARBA00005234"/>
    </source>
</evidence>
<dbReference type="SUPFAM" id="SSF54001">
    <property type="entry name" value="Cysteine proteinases"/>
    <property type="match status" value="1"/>
</dbReference>
<dbReference type="GO" id="GO:0006508">
    <property type="term" value="P:proteolysis"/>
    <property type="evidence" value="ECO:0007669"/>
    <property type="project" value="UniProtKB-KW"/>
</dbReference>
<name>A0A7C9DCL2_OPUST</name>
<proteinExistence type="inferred from homology"/>
<accession>A0A7C9DCL2</accession>
<evidence type="ECO:0000256" key="2">
    <source>
        <dbReference type="ARBA" id="ARBA00022670"/>
    </source>
</evidence>
<dbReference type="EMBL" id="GISG01093437">
    <property type="protein sequence ID" value="MBA4635088.1"/>
    <property type="molecule type" value="Transcribed_RNA"/>
</dbReference>